<evidence type="ECO:0000256" key="1">
    <source>
        <dbReference type="ARBA" id="ARBA00001946"/>
    </source>
</evidence>
<feature type="domain" description="Nudix hydrolase" evidence="4">
    <location>
        <begin position="146"/>
        <end position="310"/>
    </location>
</feature>
<keyword evidence="2" id="KW-0378">Hydrolase</keyword>
<comment type="cofactor">
    <cofactor evidence="1">
        <name>Mg(2+)</name>
        <dbReference type="ChEBI" id="CHEBI:18420"/>
    </cofactor>
</comment>
<dbReference type="CDD" id="cd03424">
    <property type="entry name" value="NUDIX_ADPRase_Nudt5_UGPPase_Nudt14"/>
    <property type="match status" value="1"/>
</dbReference>
<gene>
    <name evidence="5" type="ORF">N8I77_011273</name>
</gene>
<dbReference type="InterPro" id="IPR000086">
    <property type="entry name" value="NUDIX_hydrolase_dom"/>
</dbReference>
<organism evidence="5 6">
    <name type="scientific">Phomopsis amygdali</name>
    <name type="common">Fusicoccum amygdali</name>
    <dbReference type="NCBI Taxonomy" id="1214568"/>
    <lineage>
        <taxon>Eukaryota</taxon>
        <taxon>Fungi</taxon>
        <taxon>Dikarya</taxon>
        <taxon>Ascomycota</taxon>
        <taxon>Pezizomycotina</taxon>
        <taxon>Sordariomycetes</taxon>
        <taxon>Sordariomycetidae</taxon>
        <taxon>Diaporthales</taxon>
        <taxon>Diaporthaceae</taxon>
        <taxon>Diaporthe</taxon>
    </lineage>
</organism>
<proteinExistence type="predicted"/>
<comment type="caution">
    <text evidence="5">The sequence shown here is derived from an EMBL/GenBank/DDBJ whole genome shotgun (WGS) entry which is preliminary data.</text>
</comment>
<dbReference type="InterPro" id="IPR015797">
    <property type="entry name" value="NUDIX_hydrolase-like_dom_sf"/>
</dbReference>
<dbReference type="EMBL" id="JAUJFL010000007">
    <property type="protein sequence ID" value="KAK2599522.1"/>
    <property type="molecule type" value="Genomic_DNA"/>
</dbReference>
<accession>A0AAD9S581</accession>
<dbReference type="Gene3D" id="3.90.79.10">
    <property type="entry name" value="Nucleoside Triphosphate Pyrophosphohydrolase"/>
    <property type="match status" value="1"/>
</dbReference>
<dbReference type="GO" id="GO:0080042">
    <property type="term" value="F:ADP-glucose pyrophosphohydrolase activity"/>
    <property type="evidence" value="ECO:0007669"/>
    <property type="project" value="TreeGrafter"/>
</dbReference>
<evidence type="ECO:0000256" key="2">
    <source>
        <dbReference type="ARBA" id="ARBA00022801"/>
    </source>
</evidence>
<dbReference type="PROSITE" id="PS51462">
    <property type="entry name" value="NUDIX"/>
    <property type="match status" value="1"/>
</dbReference>
<evidence type="ECO:0000313" key="6">
    <source>
        <dbReference type="Proteomes" id="UP001265746"/>
    </source>
</evidence>
<dbReference type="GO" id="GO:0006753">
    <property type="term" value="P:nucleoside phosphate metabolic process"/>
    <property type="evidence" value="ECO:0007669"/>
    <property type="project" value="TreeGrafter"/>
</dbReference>
<reference evidence="5" key="1">
    <citation type="submission" date="2023-06" db="EMBL/GenBank/DDBJ databases">
        <authorList>
            <person name="Noh H."/>
        </authorList>
    </citation>
    <scope>NUCLEOTIDE SEQUENCE</scope>
    <source>
        <strain evidence="5">DUCC20226</strain>
    </source>
</reference>
<dbReference type="GO" id="GO:0080041">
    <property type="term" value="F:ADP-ribose pyrophosphohydrolase activity"/>
    <property type="evidence" value="ECO:0007669"/>
    <property type="project" value="TreeGrafter"/>
</dbReference>
<sequence>MSKIIDRPPNFTWKKYDLEFGNSTVSLWCPQTDDLDEYGLGDWRRRDGIDKEEFENFKAFQEWKKTMQDNLGRQEKDKTHPHHKRPYSLRSIHVKAITRFPTGKVGFVKMEAWIQRDPTAEQANQTTDPKAFPVDYSNTLYETVFLRGGSVAMLMILRPSDKRDERWVILTEQARAPACSLRFIEIPAGMMDASDNFAGVAAREIEEETGLKIPMSELINMTELALQDSDGDTETLAKAMYPSPGGCDEHISLFLWEKEMDRVHIEALKGKITGLRTAGEAITLRLEKYTDLWKVGARDAKTLGAWALYEGLSSSGILDQEEKQRAKRQRTEKGRSPVAALLGSFRKRPL</sequence>
<evidence type="ECO:0000313" key="5">
    <source>
        <dbReference type="EMBL" id="KAK2599522.1"/>
    </source>
</evidence>
<keyword evidence="6" id="KW-1185">Reference proteome</keyword>
<dbReference type="AlphaFoldDB" id="A0AAD9S581"/>
<dbReference type="GO" id="GO:0019693">
    <property type="term" value="P:ribose phosphate metabolic process"/>
    <property type="evidence" value="ECO:0007669"/>
    <property type="project" value="TreeGrafter"/>
</dbReference>
<feature type="compositionally biased region" description="Basic and acidic residues" evidence="3">
    <location>
        <begin position="320"/>
        <end position="335"/>
    </location>
</feature>
<dbReference type="PANTHER" id="PTHR11839">
    <property type="entry name" value="UDP/ADP-SUGAR PYROPHOSPHATASE"/>
    <property type="match status" value="1"/>
</dbReference>
<feature type="region of interest" description="Disordered" evidence="3">
    <location>
        <begin position="320"/>
        <end position="350"/>
    </location>
</feature>
<dbReference type="Pfam" id="PF00293">
    <property type="entry name" value="NUDIX"/>
    <property type="match status" value="1"/>
</dbReference>
<name>A0AAD9S581_PHOAM</name>
<dbReference type="PANTHER" id="PTHR11839:SF18">
    <property type="entry name" value="NUDIX HYDROLASE DOMAIN-CONTAINING PROTEIN"/>
    <property type="match status" value="1"/>
</dbReference>
<evidence type="ECO:0000259" key="4">
    <source>
        <dbReference type="PROSITE" id="PS51462"/>
    </source>
</evidence>
<dbReference type="SUPFAM" id="SSF55811">
    <property type="entry name" value="Nudix"/>
    <property type="match status" value="1"/>
</dbReference>
<protein>
    <recommendedName>
        <fullName evidence="4">Nudix hydrolase domain-containing protein</fullName>
    </recommendedName>
</protein>
<evidence type="ECO:0000256" key="3">
    <source>
        <dbReference type="SAM" id="MobiDB-lite"/>
    </source>
</evidence>
<dbReference type="Proteomes" id="UP001265746">
    <property type="component" value="Unassembled WGS sequence"/>
</dbReference>